<dbReference type="EMBL" id="CM041536">
    <property type="protein sequence ID" value="KAI3370738.1"/>
    <property type="molecule type" value="Genomic_DNA"/>
</dbReference>
<evidence type="ECO:0000313" key="2">
    <source>
        <dbReference type="Proteomes" id="UP000831701"/>
    </source>
</evidence>
<protein>
    <submittedName>
        <fullName evidence="1">Uncharacterized protein</fullName>
    </submittedName>
</protein>
<organism evidence="1 2">
    <name type="scientific">Scortum barcoo</name>
    <name type="common">barcoo grunter</name>
    <dbReference type="NCBI Taxonomy" id="214431"/>
    <lineage>
        <taxon>Eukaryota</taxon>
        <taxon>Metazoa</taxon>
        <taxon>Chordata</taxon>
        <taxon>Craniata</taxon>
        <taxon>Vertebrata</taxon>
        <taxon>Euteleostomi</taxon>
        <taxon>Actinopterygii</taxon>
        <taxon>Neopterygii</taxon>
        <taxon>Teleostei</taxon>
        <taxon>Neoteleostei</taxon>
        <taxon>Acanthomorphata</taxon>
        <taxon>Eupercaria</taxon>
        <taxon>Centrarchiformes</taxon>
        <taxon>Terapontoidei</taxon>
        <taxon>Terapontidae</taxon>
        <taxon>Scortum</taxon>
    </lineage>
</organism>
<accession>A0ACB8WTH7</accession>
<dbReference type="Proteomes" id="UP000831701">
    <property type="component" value="Chromosome 6"/>
</dbReference>
<proteinExistence type="predicted"/>
<keyword evidence="2" id="KW-1185">Reference proteome</keyword>
<comment type="caution">
    <text evidence="1">The sequence shown here is derived from an EMBL/GenBank/DDBJ whole genome shotgun (WGS) entry which is preliminary data.</text>
</comment>
<evidence type="ECO:0000313" key="1">
    <source>
        <dbReference type="EMBL" id="KAI3370738.1"/>
    </source>
</evidence>
<gene>
    <name evidence="1" type="ORF">L3Q82_007282</name>
</gene>
<sequence length="2413" mass="265928">MEMWFVHPIPVRPCLVKTLCIVLETVAHGVSSVNMSPKCTWMGRSSPPGEIPASNAAALQVKCPANGWIHHVSHHTAAIQLSAKESVVPHAMGGNVICHQEKCPPIQCSNPIIDPHLCCPICKACVLEGVEYEDGSNWQPEGPCSSCTCVNGETLCTHTRCPPTDCLHPTKTSGSCCAACDSCNYNHRIYGNGQRFSTPDQPCHICTCQRGTVECERRPCPALNCSNSYTPPGECCRKCPDCSFENRIFVDGEAFPNPVSVCEECRCMSGTIDCHQAQCPHPHCNAPLPGTCCQNNCNGCSYAGKEYPNGQDFPHPTDRCRTCSCINGNVQCLMKRCPPLPCSNPNVLPGDCCPQCPAPPSDCVHEQQSYRHTERFYHPTDSCQSCTCTDGSVRCQRKPCPFAACSHPITQECCRTCEGCLYEGRDRANGETWEDTSDPCAACVCHEGSVRCERKRCPPTNCNHPVQRQCCMSCDGCMFHGREYADGTEFADNKDPCSVCYCYGGEVICTKMPCYGDCSHPYKPPGQCCGECERCLYNTAVLTNGQSIPDPGNLCSECTCQSGSVRCMKKACPAAVCPHPITNPCGCPICEGCQYQGVTYADGQILPGGEGGCQDCTCSRGEVVCVKRRCPAVSCPHPALDGCACGVCDGCNFNGRGCFNGERFPHPTDRCQLCSCLNGAVVCTRASCPSVACAHPAMLPGECCPVCTGICLHQGKEYQSGSSFTSPSDPCSSCSCLNEVVNCQRRPCPVQCAHPVPSDTCCPVCDSCLYEGVVHSHGQTFTPSSNPCQRCTCVRGTVTCVPLVCLPTPCARPTTRPGQCCPECTVCVLDGQEFRDGQTWTLSSNHCSTCTCQAGEVQCASPNCPKLPCMHQVTDPGACCPRCRGCVYGGEEHTEGSSWFADSTPCMTCMCVDGVTTCSEVRCLSPCFNFINVPGECCPVCADCVFEGRVYGPGDSFHPADDPCQICTCEVMPDGEQHLRCYRKQCPSLVDCPKSNILFSGPDSCCPVCAQPLSNCTAALIGNEVLATDDPCFTCQCKDLTWTCLHQICLPLTCPVNEQFTPPDSCCPVCKDCVIEGQNRRVANGSSWTDSDDNCVTCTCILGHIECSIEECLPAVCLNGQKQVKVPGKCCYECHDSEVSCVYQGTVYHSNEQWEVDECTSCTCVSGDVHCRSERCPPLTCATDEMPAIIPGLCCPHCLPRPATCIAFGDPHYRTFDGRMLHFQGACTYVLAQDCESGDFSIHATNDDRGRKGVSWTKEVTVFIGDVTVQLLQDWVVKVNDKVVTLPFLREPHIYVERQTNTILLNTNIGVKVLWSGRSHLEVSVPGSYKGHTCGLCGNFNNYYQDDLRMPSGRISLSESDFGNSWRVKNGSHSLSSCRPALPSHVVPPEPWYGACVYDLCACGANTDECLCDTLEAYASQCREAGVILQWRSPSLCAVGCPVERGFVFDECGPPCPVTCFNVDVPLGDCVAGLYQSLGMSVGEEFSSEDVSLLYRKVFHVPSDTDEAHVAMKKIAGGNNGWSCVGENVLDVLLEMEREREKKEKLYWDLQLLNVGNLNPLYVMDKPVIIDPPVLSCLHQSTDPNAFKKACSQPESEFTFHTQRERLVGNKEQRGSVRGVRRLKKAARQCWARLASEGVQSIFSCPWQGQSKEVRGQAWGCVSLSDILLLLEVKYDVVTHLLYTEMLQEHYTLSIWENLLTWQQHKEEEGLEDLAEEALESGDMLRLAELPGAFRMYRLDRESLILLGLNIRLATLRAQREKVSYSALLAARQSWETWPHVKRPCREAQAALWLHGAEEEQKKDFISVSPQQAVLQLLVLTQEQERQHLVKLVHRVSPEDLQEPGCTGPPKEDSHEQAAFRNGCIRRLRQIHDGLWTHNETQTPLWKTNPQPQLQQPQPQMQAHTNSEHWMWSQYQLEDCSLLLLTHLMELQEVQSSALLPTLMDKSAQHVQALRDKYESELQAEGHTSPLWVLVSDAPLTSGSILTPNLTDNSSNEKITAQSCCSVPVDAQNSSGGRAEAPALDSTRRPSRELNGLEANKQDVCTDCGTAMEDLPYLEILCVSDATSNAHQSLEPEGGAYEEEEDSATIYEKQGSLITLAWGKPPEEDTDYEEEAGQSQGAGSSLETQVQQSNVGGTAEHLQHEETSGERDREDLKSTLLKHNHPDQQSSTLTCEERDIADQPDGGEVPPECDLQTQALAAESLQSVQPHVLVDPPEMKRHAGDLCSGLTDETADVARGVVELEETRPTATESEVWHLRGPEPAHAEDQIYSSPPPVDCSPAEREAMRESTLMERERAREPVSAMERERTMRNLVDMQRKVEQRQQRDRERQLLRVQERLSIIQNRKAEEDLLGLKHTDRLRHLTQDLPQEDKNQQKTVVRERLEQLRRERSCVMQSKRDRCYTQGFDIIAM</sequence>
<reference evidence="1" key="1">
    <citation type="submission" date="2022-04" db="EMBL/GenBank/DDBJ databases">
        <title>Jade perch genome.</title>
        <authorList>
            <person name="Chao B."/>
        </authorList>
    </citation>
    <scope>NUCLEOTIDE SEQUENCE</scope>
    <source>
        <strain evidence="1">CB-2022</strain>
    </source>
</reference>
<name>A0ACB8WTH7_9TELE</name>